<accession>A0A8H6VTP4</accession>
<evidence type="ECO:0000313" key="1">
    <source>
        <dbReference type="EMBL" id="KAF7289713.1"/>
    </source>
</evidence>
<dbReference type="RefSeq" id="XP_037213442.1">
    <property type="nucleotide sequence ID" value="XM_037369886.1"/>
</dbReference>
<protein>
    <submittedName>
        <fullName evidence="1">Uncharacterized protein</fullName>
    </submittedName>
</protein>
<gene>
    <name evidence="1" type="ORF">MIND_01344400</name>
</gene>
<organism evidence="1 2">
    <name type="scientific">Mycena indigotica</name>
    <dbReference type="NCBI Taxonomy" id="2126181"/>
    <lineage>
        <taxon>Eukaryota</taxon>
        <taxon>Fungi</taxon>
        <taxon>Dikarya</taxon>
        <taxon>Basidiomycota</taxon>
        <taxon>Agaricomycotina</taxon>
        <taxon>Agaricomycetes</taxon>
        <taxon>Agaricomycetidae</taxon>
        <taxon>Agaricales</taxon>
        <taxon>Marasmiineae</taxon>
        <taxon>Mycenaceae</taxon>
        <taxon>Mycena</taxon>
    </lineage>
</organism>
<name>A0A8H6VTP4_9AGAR</name>
<sequence>MPRWLATTRGIKRGVEAKGASQKLSLCLPLTSAMQFLHIIAAFAVSAVAVASPLSARDAKAALAALNGGIATLNSQVESIGPKSTLADLLKVGTDSSIVQNQLKTTTDSFTGTFSPADCTSLYNSATGLSGAKAKTETSLKDIQAKAADIIKIGGQVIKSTIADSILSFQKNTNGLKDAAAKTCPNIADKLNADSKELNPIFDAARAAFA</sequence>
<dbReference type="EMBL" id="JACAZF010000016">
    <property type="protein sequence ID" value="KAF7289713.1"/>
    <property type="molecule type" value="Genomic_DNA"/>
</dbReference>
<keyword evidence="2" id="KW-1185">Reference proteome</keyword>
<dbReference type="OrthoDB" id="3127809at2759"/>
<dbReference type="GeneID" id="59352402"/>
<comment type="caution">
    <text evidence="1">The sequence shown here is derived from an EMBL/GenBank/DDBJ whole genome shotgun (WGS) entry which is preliminary data.</text>
</comment>
<evidence type="ECO:0000313" key="2">
    <source>
        <dbReference type="Proteomes" id="UP000636479"/>
    </source>
</evidence>
<dbReference type="Proteomes" id="UP000636479">
    <property type="component" value="Unassembled WGS sequence"/>
</dbReference>
<reference evidence="1" key="1">
    <citation type="submission" date="2020-05" db="EMBL/GenBank/DDBJ databases">
        <title>Mycena genomes resolve the evolution of fungal bioluminescence.</title>
        <authorList>
            <person name="Tsai I.J."/>
        </authorList>
    </citation>
    <scope>NUCLEOTIDE SEQUENCE</scope>
    <source>
        <strain evidence="1">171206Taipei</strain>
    </source>
</reference>
<proteinExistence type="predicted"/>
<dbReference type="AlphaFoldDB" id="A0A8H6VTP4"/>